<evidence type="ECO:0000313" key="1">
    <source>
        <dbReference type="EMBL" id="KAI3691907.1"/>
    </source>
</evidence>
<name>A0ACB8Z285_ARCLA</name>
<gene>
    <name evidence="1" type="ORF">L6452_31710</name>
</gene>
<proteinExistence type="predicted"/>
<organism evidence="1 2">
    <name type="scientific">Arctium lappa</name>
    <name type="common">Greater burdock</name>
    <name type="synonym">Lappa major</name>
    <dbReference type="NCBI Taxonomy" id="4217"/>
    <lineage>
        <taxon>Eukaryota</taxon>
        <taxon>Viridiplantae</taxon>
        <taxon>Streptophyta</taxon>
        <taxon>Embryophyta</taxon>
        <taxon>Tracheophyta</taxon>
        <taxon>Spermatophyta</taxon>
        <taxon>Magnoliopsida</taxon>
        <taxon>eudicotyledons</taxon>
        <taxon>Gunneridae</taxon>
        <taxon>Pentapetalae</taxon>
        <taxon>asterids</taxon>
        <taxon>campanulids</taxon>
        <taxon>Asterales</taxon>
        <taxon>Asteraceae</taxon>
        <taxon>Carduoideae</taxon>
        <taxon>Cardueae</taxon>
        <taxon>Arctiinae</taxon>
        <taxon>Arctium</taxon>
    </lineage>
</organism>
<keyword evidence="2" id="KW-1185">Reference proteome</keyword>
<reference evidence="1 2" key="2">
    <citation type="journal article" date="2022" name="Mol. Ecol. Resour.">
        <title>The genomes of chicory, endive, great burdock and yacon provide insights into Asteraceae paleo-polyploidization history and plant inulin production.</title>
        <authorList>
            <person name="Fan W."/>
            <person name="Wang S."/>
            <person name="Wang H."/>
            <person name="Wang A."/>
            <person name="Jiang F."/>
            <person name="Liu H."/>
            <person name="Zhao H."/>
            <person name="Xu D."/>
            <person name="Zhang Y."/>
        </authorList>
    </citation>
    <scope>NUCLEOTIDE SEQUENCE [LARGE SCALE GENOMIC DNA]</scope>
    <source>
        <strain evidence="2">cv. Niubang</strain>
    </source>
</reference>
<protein>
    <submittedName>
        <fullName evidence="1">Uncharacterized protein</fullName>
    </submittedName>
</protein>
<accession>A0ACB8Z285</accession>
<comment type="caution">
    <text evidence="1">The sequence shown here is derived from an EMBL/GenBank/DDBJ whole genome shotgun (WGS) entry which is preliminary data.</text>
</comment>
<dbReference type="EMBL" id="CM042057">
    <property type="protein sequence ID" value="KAI3691907.1"/>
    <property type="molecule type" value="Genomic_DNA"/>
</dbReference>
<sequence length="129" mass="15660">MFLYQMHQEREEIDFFITNQEIFCIKHIIITNATRKRINKHREEIPWRREEIEVVAGEERRSKLLPWRRGDGCVRWLREKKSEKKLEKKRSKLLPCIEVVTLEKMLDWAMEEMLDEGDARLGFDGGEDR</sequence>
<evidence type="ECO:0000313" key="2">
    <source>
        <dbReference type="Proteomes" id="UP001055879"/>
    </source>
</evidence>
<dbReference type="Proteomes" id="UP001055879">
    <property type="component" value="Linkage Group LG11"/>
</dbReference>
<reference evidence="2" key="1">
    <citation type="journal article" date="2022" name="Mol. Ecol. Resour.">
        <title>The genomes of chicory, endive, great burdock and yacon provide insights into Asteraceae palaeo-polyploidization history and plant inulin production.</title>
        <authorList>
            <person name="Fan W."/>
            <person name="Wang S."/>
            <person name="Wang H."/>
            <person name="Wang A."/>
            <person name="Jiang F."/>
            <person name="Liu H."/>
            <person name="Zhao H."/>
            <person name="Xu D."/>
            <person name="Zhang Y."/>
        </authorList>
    </citation>
    <scope>NUCLEOTIDE SEQUENCE [LARGE SCALE GENOMIC DNA]</scope>
    <source>
        <strain evidence="2">cv. Niubang</strain>
    </source>
</reference>